<evidence type="ECO:0000313" key="3">
    <source>
        <dbReference type="EMBL" id="KAJ8438410.1"/>
    </source>
</evidence>
<dbReference type="OrthoDB" id="1939300at2759"/>
<dbReference type="Pfam" id="PF14111">
    <property type="entry name" value="DUF4283"/>
    <property type="match status" value="1"/>
</dbReference>
<dbReference type="InterPro" id="IPR040256">
    <property type="entry name" value="At4g02000-like"/>
</dbReference>
<keyword evidence="4" id="KW-1185">Reference proteome</keyword>
<dbReference type="AlphaFoldDB" id="A0A9Q1K7P1"/>
<gene>
    <name evidence="3" type="ORF">Cgig2_004520</name>
</gene>
<dbReference type="PANTHER" id="PTHR31286:SF99">
    <property type="entry name" value="DUF4283 DOMAIN-CONTAINING PROTEIN"/>
    <property type="match status" value="1"/>
</dbReference>
<proteinExistence type="predicted"/>
<evidence type="ECO:0000313" key="4">
    <source>
        <dbReference type="Proteomes" id="UP001153076"/>
    </source>
</evidence>
<reference evidence="3" key="1">
    <citation type="submission" date="2022-04" db="EMBL/GenBank/DDBJ databases">
        <title>Carnegiea gigantea Genome sequencing and assembly v2.</title>
        <authorList>
            <person name="Copetti D."/>
            <person name="Sanderson M.J."/>
            <person name="Burquez A."/>
            <person name="Wojciechowski M.F."/>
        </authorList>
    </citation>
    <scope>NUCLEOTIDE SEQUENCE</scope>
    <source>
        <strain evidence="3">SGP5-SGP5p</strain>
        <tissue evidence="3">Aerial part</tissue>
    </source>
</reference>
<name>A0A9Q1K7P1_9CARY</name>
<dbReference type="PANTHER" id="PTHR31286">
    <property type="entry name" value="GLYCINE-RICH CELL WALL STRUCTURAL PROTEIN 1.8-LIKE"/>
    <property type="match status" value="1"/>
</dbReference>
<dbReference type="Proteomes" id="UP001153076">
    <property type="component" value="Unassembled WGS sequence"/>
</dbReference>
<feature type="domain" description="DUF4283" evidence="2">
    <location>
        <begin position="11"/>
        <end position="94"/>
    </location>
</feature>
<dbReference type="InterPro" id="IPR025558">
    <property type="entry name" value="DUF4283"/>
</dbReference>
<evidence type="ECO:0000259" key="2">
    <source>
        <dbReference type="Pfam" id="PF14111"/>
    </source>
</evidence>
<sequence length="280" mass="31443">MPPYPHPIHMSELLACCVMGKIWGDPVPLPAIIHNTKKDWSFVKGHVDYIDASNDWIMLQFTNAVDRLLVYDQRPWHVNGLNLLILKWTSFFDPYTTPITSIDQWVRVPGLPGEFWELDSLTDLKKPMGPVVKVDQNTLLRLKVSSKKRIRSLIGPRHKKTCNLKTQDTALVPSASSPLLVPTQSPIEKVKGIPGPTGPNEIILANPNAIEPQDDCSTPSDNLLAMVEDGDGGIEDDANIDMFLNLENIEDVEMSTDSTKRKRIEEGEELTPTRRSYTHT</sequence>
<comment type="caution">
    <text evidence="3">The sequence shown here is derived from an EMBL/GenBank/DDBJ whole genome shotgun (WGS) entry which is preliminary data.</text>
</comment>
<dbReference type="EMBL" id="JAKOGI010000254">
    <property type="protein sequence ID" value="KAJ8438410.1"/>
    <property type="molecule type" value="Genomic_DNA"/>
</dbReference>
<organism evidence="3 4">
    <name type="scientific">Carnegiea gigantea</name>
    <dbReference type="NCBI Taxonomy" id="171969"/>
    <lineage>
        <taxon>Eukaryota</taxon>
        <taxon>Viridiplantae</taxon>
        <taxon>Streptophyta</taxon>
        <taxon>Embryophyta</taxon>
        <taxon>Tracheophyta</taxon>
        <taxon>Spermatophyta</taxon>
        <taxon>Magnoliopsida</taxon>
        <taxon>eudicotyledons</taxon>
        <taxon>Gunneridae</taxon>
        <taxon>Pentapetalae</taxon>
        <taxon>Caryophyllales</taxon>
        <taxon>Cactineae</taxon>
        <taxon>Cactaceae</taxon>
        <taxon>Cactoideae</taxon>
        <taxon>Echinocereeae</taxon>
        <taxon>Carnegiea</taxon>
    </lineage>
</organism>
<evidence type="ECO:0000256" key="1">
    <source>
        <dbReference type="SAM" id="MobiDB-lite"/>
    </source>
</evidence>
<accession>A0A9Q1K7P1</accession>
<protein>
    <recommendedName>
        <fullName evidence="2">DUF4283 domain-containing protein</fullName>
    </recommendedName>
</protein>
<feature type="region of interest" description="Disordered" evidence="1">
    <location>
        <begin position="254"/>
        <end position="280"/>
    </location>
</feature>